<organism evidence="1 2">
    <name type="scientific">Prunus yedoensis var. nudiflora</name>
    <dbReference type="NCBI Taxonomy" id="2094558"/>
    <lineage>
        <taxon>Eukaryota</taxon>
        <taxon>Viridiplantae</taxon>
        <taxon>Streptophyta</taxon>
        <taxon>Embryophyta</taxon>
        <taxon>Tracheophyta</taxon>
        <taxon>Spermatophyta</taxon>
        <taxon>Magnoliopsida</taxon>
        <taxon>eudicotyledons</taxon>
        <taxon>Gunneridae</taxon>
        <taxon>Pentapetalae</taxon>
        <taxon>rosids</taxon>
        <taxon>fabids</taxon>
        <taxon>Rosales</taxon>
        <taxon>Rosaceae</taxon>
        <taxon>Amygdaloideae</taxon>
        <taxon>Amygdaleae</taxon>
        <taxon>Prunus</taxon>
    </lineage>
</organism>
<accession>A0A314YAE8</accession>
<reference evidence="1 2" key="1">
    <citation type="submission" date="2018-02" db="EMBL/GenBank/DDBJ databases">
        <title>Draft genome of wild Prunus yedoensis var. nudiflora.</title>
        <authorList>
            <person name="Baek S."/>
            <person name="Kim J.-H."/>
            <person name="Choi K."/>
            <person name="Kim G.-B."/>
            <person name="Cho A."/>
            <person name="Jang H."/>
            <person name="Shin C.-H."/>
            <person name="Yu H.-J."/>
            <person name="Mun J.-H."/>
        </authorList>
    </citation>
    <scope>NUCLEOTIDE SEQUENCE [LARGE SCALE GENOMIC DNA]</scope>
    <source>
        <strain evidence="2">cv. Jeju island</strain>
        <tissue evidence="1">Leaf</tissue>
    </source>
</reference>
<dbReference type="Proteomes" id="UP000250321">
    <property type="component" value="Unassembled WGS sequence"/>
</dbReference>
<proteinExistence type="predicted"/>
<evidence type="ECO:0000313" key="2">
    <source>
        <dbReference type="Proteomes" id="UP000250321"/>
    </source>
</evidence>
<comment type="caution">
    <text evidence="1">The sequence shown here is derived from an EMBL/GenBank/DDBJ whole genome shotgun (WGS) entry which is preliminary data.</text>
</comment>
<evidence type="ECO:0000313" key="1">
    <source>
        <dbReference type="EMBL" id="PQQ00984.1"/>
    </source>
</evidence>
<keyword evidence="2" id="KW-1185">Reference proteome</keyword>
<name>A0A314YAE8_PRUYE</name>
<sequence>MPLLTCGENPNFHCSAPVTWGQRLPNDNSSPKLEIRPVAPIVLIVRLSFKSSPKQLQQPVLEYTHPWRHS</sequence>
<dbReference type="EMBL" id="PJQY01001624">
    <property type="protein sequence ID" value="PQQ00984.1"/>
    <property type="molecule type" value="Genomic_DNA"/>
</dbReference>
<protein>
    <submittedName>
        <fullName evidence="1">Uncharacterized protein</fullName>
    </submittedName>
</protein>
<dbReference type="AlphaFoldDB" id="A0A314YAE8"/>
<gene>
    <name evidence="1" type="ORF">Pyn_20891</name>
</gene>